<dbReference type="Gene3D" id="3.30.70.2450">
    <property type="match status" value="1"/>
</dbReference>
<dbReference type="InterPro" id="IPR050641">
    <property type="entry name" value="RIFMO-like"/>
</dbReference>
<evidence type="ECO:0000259" key="4">
    <source>
        <dbReference type="Pfam" id="PF01494"/>
    </source>
</evidence>
<keyword evidence="3" id="KW-0274">FAD</keyword>
<accession>A0A919MRW9</accession>
<evidence type="ECO:0000313" key="6">
    <source>
        <dbReference type="Proteomes" id="UP000647172"/>
    </source>
</evidence>
<dbReference type="PRINTS" id="PR00420">
    <property type="entry name" value="RNGMNOXGNASE"/>
</dbReference>
<dbReference type="InterPro" id="IPR036188">
    <property type="entry name" value="FAD/NAD-bd_sf"/>
</dbReference>
<dbReference type="Pfam" id="PF01494">
    <property type="entry name" value="FAD_binding_3"/>
    <property type="match status" value="1"/>
</dbReference>
<reference evidence="5" key="1">
    <citation type="submission" date="2021-01" db="EMBL/GenBank/DDBJ databases">
        <title>Whole genome shotgun sequence of Actinoplanes nipponensis NBRC 14063.</title>
        <authorList>
            <person name="Komaki H."/>
            <person name="Tamura T."/>
        </authorList>
    </citation>
    <scope>NUCLEOTIDE SEQUENCE</scope>
    <source>
        <strain evidence="5">NBRC 14063</strain>
    </source>
</reference>
<keyword evidence="2" id="KW-0285">Flavoprotein</keyword>
<comment type="caution">
    <text evidence="5">The sequence shown here is derived from an EMBL/GenBank/DDBJ whole genome shotgun (WGS) entry which is preliminary data.</text>
</comment>
<dbReference type="AlphaFoldDB" id="A0A919MRW9"/>
<dbReference type="InterPro" id="IPR002938">
    <property type="entry name" value="FAD-bd"/>
</dbReference>
<comment type="cofactor">
    <cofactor evidence="1">
        <name>FAD</name>
        <dbReference type="ChEBI" id="CHEBI:57692"/>
    </cofactor>
</comment>
<dbReference type="RefSeq" id="WP_203765418.1">
    <property type="nucleotide sequence ID" value="NZ_BAAAYJ010000064.1"/>
</dbReference>
<dbReference type="Gene3D" id="3.40.30.120">
    <property type="match status" value="1"/>
</dbReference>
<dbReference type="PANTHER" id="PTHR43004:SF19">
    <property type="entry name" value="BINDING MONOOXYGENASE, PUTATIVE (JCVI)-RELATED"/>
    <property type="match status" value="1"/>
</dbReference>
<protein>
    <submittedName>
        <fullName evidence="5">Oxygenase</fullName>
    </submittedName>
</protein>
<sequence length="529" mass="55548">MPDQTEVLVAGAGPVGLTAALELTRRGVRARIVDAASGPATTSRAIATHPRTLETYDQMGIADEMIARGLIVRAFTMYSNGSRLIRLDADYTASPTQFPFTVAIDQVRTEEVLREALARHGVEVEWDTALTGFDETPDGVLSHTASGASIPSAWLIGCDGGHSTVRKQLGLPLTGEVNETWLIADALVDTDLPRNSIYWIHTSGGTLMMAPLPGARRWRMLDTVDVDYDGDAGAIAARFTGKLSVGTGVPVVVEAPAWVSVFTAQQRMVPAMQSGRVFVAGDAAHVHSPASGQGMNTGIQEAYNLAWKLAMVIRGWAGADLLDTYSQERVPVGAGLLESTRTASALVALKNRLAGVALPVVFAIMRRVPPMRVRAQRTALGRVSGLDIGYPRGPLTTTTTGGRRPAPGDRVRRITVAADNPGWQALRAELRDVRWTLLAFGAEAAALAGPWGPALSVRTVAEDAADVEGALIDPGGVLTEALGAAAGGWILIRPDGYVAARGDTPDPAAVRAALAPAHLLSGGPVAAPV</sequence>
<name>A0A919MRW9_9ACTN</name>
<evidence type="ECO:0000256" key="2">
    <source>
        <dbReference type="ARBA" id="ARBA00022630"/>
    </source>
</evidence>
<feature type="domain" description="FAD-binding" evidence="4">
    <location>
        <begin position="5"/>
        <end position="338"/>
    </location>
</feature>
<evidence type="ECO:0000313" key="5">
    <source>
        <dbReference type="EMBL" id="GIE47390.1"/>
    </source>
</evidence>
<dbReference type="Proteomes" id="UP000647172">
    <property type="component" value="Unassembled WGS sequence"/>
</dbReference>
<evidence type="ECO:0000256" key="1">
    <source>
        <dbReference type="ARBA" id="ARBA00001974"/>
    </source>
</evidence>
<dbReference type="GO" id="GO:0071949">
    <property type="term" value="F:FAD binding"/>
    <property type="evidence" value="ECO:0007669"/>
    <property type="project" value="InterPro"/>
</dbReference>
<dbReference type="PANTHER" id="PTHR43004">
    <property type="entry name" value="TRK SYSTEM POTASSIUM UPTAKE PROTEIN"/>
    <property type="match status" value="1"/>
</dbReference>
<evidence type="ECO:0000256" key="3">
    <source>
        <dbReference type="ARBA" id="ARBA00022827"/>
    </source>
</evidence>
<keyword evidence="6" id="KW-1185">Reference proteome</keyword>
<dbReference type="SUPFAM" id="SSF51905">
    <property type="entry name" value="FAD/NAD(P)-binding domain"/>
    <property type="match status" value="1"/>
</dbReference>
<dbReference type="EMBL" id="BOMQ01000011">
    <property type="protein sequence ID" value="GIE47390.1"/>
    <property type="molecule type" value="Genomic_DNA"/>
</dbReference>
<dbReference type="GO" id="GO:0016709">
    <property type="term" value="F:oxidoreductase activity, acting on paired donors, with incorporation or reduction of molecular oxygen, NAD(P)H as one donor, and incorporation of one atom of oxygen"/>
    <property type="evidence" value="ECO:0007669"/>
    <property type="project" value="UniProtKB-ARBA"/>
</dbReference>
<gene>
    <name evidence="5" type="ORF">Ani05nite_09240</name>
</gene>
<proteinExistence type="predicted"/>
<organism evidence="5 6">
    <name type="scientific">Actinoplanes nipponensis</name>
    <dbReference type="NCBI Taxonomy" id="135950"/>
    <lineage>
        <taxon>Bacteria</taxon>
        <taxon>Bacillati</taxon>
        <taxon>Actinomycetota</taxon>
        <taxon>Actinomycetes</taxon>
        <taxon>Micromonosporales</taxon>
        <taxon>Micromonosporaceae</taxon>
        <taxon>Actinoplanes</taxon>
    </lineage>
</organism>
<dbReference type="Gene3D" id="3.50.50.60">
    <property type="entry name" value="FAD/NAD(P)-binding domain"/>
    <property type="match status" value="1"/>
</dbReference>